<protein>
    <recommendedName>
        <fullName evidence="4">DUF1614 domain-containing protein</fullName>
    </recommendedName>
</protein>
<name>A3DMI6_STAMF</name>
<feature type="transmembrane region" description="Helical" evidence="1">
    <location>
        <begin position="7"/>
        <end position="24"/>
    </location>
</feature>
<accession>A3DMI6</accession>
<feature type="transmembrane region" description="Helical" evidence="1">
    <location>
        <begin position="113"/>
        <end position="136"/>
    </location>
</feature>
<keyword evidence="3" id="KW-1185">Reference proteome</keyword>
<sequence>MKLLNVFTKITLYIISGIVVFLSLSTATNTYYAVLEATIIIAVIIIGDLKGNFIRISKSIGLSITGFIIPFIFSIELILRLFTVFYSVVWDFFIGLIICIIINYLNSITYKKLGVLLLDLLIPLFTISAVSVIIITKNNLDPLIVIPFSIVLGSFSSIIGLDLLNIRREPGKIYVFGGNNVLDAIFLEAFLSPSLSYAILVLSTT</sequence>
<keyword evidence="1" id="KW-0472">Membrane</keyword>
<feature type="transmembrane region" description="Helical" evidence="1">
    <location>
        <begin position="85"/>
        <end position="106"/>
    </location>
</feature>
<dbReference type="EMBL" id="CP000575">
    <property type="protein sequence ID" value="ABN69846.1"/>
    <property type="molecule type" value="Genomic_DNA"/>
</dbReference>
<organism evidence="2 3">
    <name type="scientific">Staphylothermus marinus (strain ATCC 43588 / DSM 3639 / JCM 9404 / F1)</name>
    <dbReference type="NCBI Taxonomy" id="399550"/>
    <lineage>
        <taxon>Archaea</taxon>
        <taxon>Thermoproteota</taxon>
        <taxon>Thermoprotei</taxon>
        <taxon>Desulfurococcales</taxon>
        <taxon>Desulfurococcaceae</taxon>
        <taxon>Staphylothermus</taxon>
    </lineage>
</organism>
<evidence type="ECO:0008006" key="4">
    <source>
        <dbReference type="Google" id="ProtNLM"/>
    </source>
</evidence>
<dbReference type="HOGENOM" id="CLU_1335105_0_0_2"/>
<feature type="transmembrane region" description="Helical" evidence="1">
    <location>
        <begin position="59"/>
        <end position="79"/>
    </location>
</feature>
<dbReference type="OrthoDB" id="377932at2157"/>
<evidence type="ECO:0000313" key="3">
    <source>
        <dbReference type="Proteomes" id="UP000000254"/>
    </source>
</evidence>
<proteinExistence type="predicted"/>
<feature type="transmembrane region" description="Helical" evidence="1">
    <location>
        <begin position="30"/>
        <end position="47"/>
    </location>
</feature>
<keyword evidence="1" id="KW-1133">Transmembrane helix</keyword>
<evidence type="ECO:0000256" key="1">
    <source>
        <dbReference type="SAM" id="Phobius"/>
    </source>
</evidence>
<dbReference type="eggNOG" id="arCOG12417">
    <property type="taxonomic scope" value="Archaea"/>
</dbReference>
<reference evidence="3" key="1">
    <citation type="journal article" date="2009" name="BMC Genomics">
        <title>The complete genome sequence of Staphylothermus marinus reveals differences in sulfur metabolism among heterotrophic Crenarchaeota.</title>
        <authorList>
            <person name="Anderson I.J."/>
            <person name="Dharmarajan L."/>
            <person name="Rodriguez J."/>
            <person name="Hooper S."/>
            <person name="Porat I."/>
            <person name="Ulrich L.E."/>
            <person name="Elkins J.G."/>
            <person name="Mavromatis K."/>
            <person name="Sun H."/>
            <person name="Land M."/>
            <person name="Lapidus A."/>
            <person name="Lucas S."/>
            <person name="Barry K."/>
            <person name="Huber H."/>
            <person name="Zhulin I.B."/>
            <person name="Whitman W.B."/>
            <person name="Mukhopadhyay B."/>
            <person name="Woese C."/>
            <person name="Bristow J."/>
            <person name="Kyrpides N."/>
        </authorList>
    </citation>
    <scope>NUCLEOTIDE SEQUENCE [LARGE SCALE GENOMIC DNA]</scope>
    <source>
        <strain evidence="3">ATCC 43588 / DSM 3639 / JCM 9404 / F1</strain>
    </source>
</reference>
<feature type="transmembrane region" description="Helical" evidence="1">
    <location>
        <begin position="185"/>
        <end position="203"/>
    </location>
</feature>
<feature type="transmembrane region" description="Helical" evidence="1">
    <location>
        <begin position="142"/>
        <end position="164"/>
    </location>
</feature>
<dbReference type="GeneID" id="4907501"/>
<dbReference type="KEGG" id="smr:Smar_0745"/>
<evidence type="ECO:0000313" key="2">
    <source>
        <dbReference type="EMBL" id="ABN69846.1"/>
    </source>
</evidence>
<dbReference type="AlphaFoldDB" id="A3DMI6"/>
<dbReference type="RefSeq" id="WP_011839037.1">
    <property type="nucleotide sequence ID" value="NC_009033.1"/>
</dbReference>
<dbReference type="Proteomes" id="UP000000254">
    <property type="component" value="Chromosome"/>
</dbReference>
<keyword evidence="1" id="KW-0812">Transmembrane</keyword>
<reference evidence="2 3" key="2">
    <citation type="journal article" date="2009" name="Stand. Genomic Sci.">
        <title>Complete genome sequence of Staphylothermus marinus Stetter and Fiala 1986 type strain F1.</title>
        <authorList>
            <person name="Anderson I.J."/>
            <person name="Sun H."/>
            <person name="Lapidus A."/>
            <person name="Copeland A."/>
            <person name="Glavina Del Rio T."/>
            <person name="Tice H."/>
            <person name="Dalin E."/>
            <person name="Lucas S."/>
            <person name="Barry K."/>
            <person name="Land M."/>
            <person name="Richardson P."/>
            <person name="Huber H."/>
            <person name="Kyrpides N.C."/>
        </authorList>
    </citation>
    <scope>NUCLEOTIDE SEQUENCE [LARGE SCALE GENOMIC DNA]</scope>
    <source>
        <strain evidence="3">ATCC 43588 / DSM 3639 / JCM 9404 / F1</strain>
    </source>
</reference>
<gene>
    <name evidence="2" type="ordered locus">Smar_0745</name>
</gene>